<organism evidence="3 4">
    <name type="scientific">Cryobacterium arcticum</name>
    <dbReference type="NCBI Taxonomy" id="670052"/>
    <lineage>
        <taxon>Bacteria</taxon>
        <taxon>Bacillati</taxon>
        <taxon>Actinomycetota</taxon>
        <taxon>Actinomycetes</taxon>
        <taxon>Micrococcales</taxon>
        <taxon>Microbacteriaceae</taxon>
        <taxon>Cryobacterium</taxon>
    </lineage>
</organism>
<proteinExistence type="inferred from homology"/>
<dbReference type="InterPro" id="IPR002994">
    <property type="entry name" value="Surf1/Shy1"/>
</dbReference>
<feature type="compositionally biased region" description="Basic and acidic residues" evidence="2">
    <location>
        <begin position="276"/>
        <end position="285"/>
    </location>
</feature>
<keyword evidence="1" id="KW-0472">Membrane</keyword>
<reference evidence="3 4" key="1">
    <citation type="submission" date="2016-06" db="EMBL/GenBank/DDBJ databases">
        <title>Genome sequencing of Cryobacterium arcticum PAMC 27867.</title>
        <authorList>
            <person name="Lee J."/>
            <person name="Kim O.-S."/>
        </authorList>
    </citation>
    <scope>NUCLEOTIDE SEQUENCE [LARGE SCALE GENOMIC DNA]</scope>
    <source>
        <strain evidence="3 4">PAMC 27867</strain>
    </source>
</reference>
<dbReference type="PROSITE" id="PS50895">
    <property type="entry name" value="SURF1"/>
    <property type="match status" value="1"/>
</dbReference>
<gene>
    <name evidence="3" type="ORF">PA27867_2892</name>
</gene>
<dbReference type="Pfam" id="PF02104">
    <property type="entry name" value="SURF1"/>
    <property type="match status" value="1"/>
</dbReference>
<name>A0A1B1BME6_9MICO</name>
<dbReference type="GO" id="GO:0005886">
    <property type="term" value="C:plasma membrane"/>
    <property type="evidence" value="ECO:0007669"/>
    <property type="project" value="UniProtKB-SubCell"/>
</dbReference>
<dbReference type="KEGG" id="cart:PA27867_2892"/>
<accession>A0A1B1BME6</accession>
<evidence type="ECO:0000313" key="3">
    <source>
        <dbReference type="EMBL" id="ANP73830.1"/>
    </source>
</evidence>
<feature type="compositionally biased region" description="Gly residues" evidence="2">
    <location>
        <begin position="254"/>
        <end position="265"/>
    </location>
</feature>
<keyword evidence="4" id="KW-1185">Reference proteome</keyword>
<comment type="subcellular location">
    <subcellularLocation>
        <location evidence="1">Cell membrane</location>
        <topology evidence="1">Multi-pass membrane protein</topology>
    </subcellularLocation>
</comment>
<dbReference type="PATRIC" id="fig|670052.7.peg.2971"/>
<keyword evidence="1" id="KW-1003">Cell membrane</keyword>
<evidence type="ECO:0000256" key="1">
    <source>
        <dbReference type="RuleBase" id="RU363076"/>
    </source>
</evidence>
<dbReference type="STRING" id="670052.PA27867_2892"/>
<feature type="region of interest" description="Disordered" evidence="2">
    <location>
        <begin position="50"/>
        <end position="69"/>
    </location>
</feature>
<dbReference type="CDD" id="cd06662">
    <property type="entry name" value="SURF1"/>
    <property type="match status" value="1"/>
</dbReference>
<dbReference type="EMBL" id="CP016282">
    <property type="protein sequence ID" value="ANP73830.1"/>
    <property type="molecule type" value="Genomic_DNA"/>
</dbReference>
<dbReference type="RefSeq" id="WP_066597508.1">
    <property type="nucleotide sequence ID" value="NZ_CP016282.1"/>
</dbReference>
<protein>
    <recommendedName>
        <fullName evidence="1">SURF1-like protein</fullName>
    </recommendedName>
</protein>
<dbReference type="Proteomes" id="UP000092582">
    <property type="component" value="Chromosome 1"/>
</dbReference>
<evidence type="ECO:0000256" key="2">
    <source>
        <dbReference type="SAM" id="MobiDB-lite"/>
    </source>
</evidence>
<sequence>MIGMMLRPRWIAALLLALAIAAAFALLGQWQLDRAISSGQVVERSTEIVQPLRDTVSPDGPPPQIAEGQRVETSGSFVPGDDQIISGRHNGGEAGYWVVSHFVTDDGISIPVARGWTADADQAATVRDRLANEMSIASLQPLTGRFVPDEAPQVPAEGVDPHTMTTVSTAALINLWANWNDQSVYQGYIVDSAAADGLAVIDSPEPVVEVPLNWLNIFYAVEWAVFAGFAVFLWYRLVRDAWEREVEEAELAANGGGTDAGGSAGDGPDASAPHGGPDRSHAKAP</sequence>
<feature type="region of interest" description="Disordered" evidence="2">
    <location>
        <begin position="249"/>
        <end position="285"/>
    </location>
</feature>
<comment type="similarity">
    <text evidence="1">Belongs to the SURF1 family.</text>
</comment>
<dbReference type="AlphaFoldDB" id="A0A1B1BME6"/>
<evidence type="ECO:0000313" key="4">
    <source>
        <dbReference type="Proteomes" id="UP000092582"/>
    </source>
</evidence>
<dbReference type="OrthoDB" id="3266379at2"/>